<accession>A0A5M3XRD2</accession>
<keyword evidence="1" id="KW-0732">Signal</keyword>
<feature type="signal peptide" evidence="1">
    <location>
        <begin position="1"/>
        <end position="20"/>
    </location>
</feature>
<sequence>MRTRRIVGWGLAAAAAAAVAVPMVSTGQSPAYALVAYPNGSINLKINELRDADQVVRDLAELGVRADIVYLPLGKRCADGRAPFVAGDDTPITPEMMADDDPATQRKIREWASHTDSARAIQPKDGITINPQFIGPGQIVMIEVAENVDKPAGSPGVVWMFTGRLTPGPIQPCRIVDNPDE</sequence>
<evidence type="ECO:0008006" key="4">
    <source>
        <dbReference type="Google" id="ProtNLM"/>
    </source>
</evidence>
<feature type="chain" id="PRO_5039721702" description="PASTA domain-containing protein" evidence="1">
    <location>
        <begin position="21"/>
        <end position="181"/>
    </location>
</feature>
<dbReference type="EMBL" id="BLAF01000046">
    <property type="protein sequence ID" value="GES23885.1"/>
    <property type="molecule type" value="Genomic_DNA"/>
</dbReference>
<keyword evidence="3" id="KW-1185">Reference proteome</keyword>
<reference evidence="2 3" key="1">
    <citation type="submission" date="2019-10" db="EMBL/GenBank/DDBJ databases">
        <title>Whole genome shotgun sequence of Acrocarpospora pleiomorpha NBRC 16267.</title>
        <authorList>
            <person name="Ichikawa N."/>
            <person name="Kimura A."/>
            <person name="Kitahashi Y."/>
            <person name="Komaki H."/>
            <person name="Oguchi A."/>
        </authorList>
    </citation>
    <scope>NUCLEOTIDE SEQUENCE [LARGE SCALE GENOMIC DNA]</scope>
    <source>
        <strain evidence="2 3">NBRC 16267</strain>
    </source>
</reference>
<proteinExistence type="predicted"/>
<dbReference type="Proteomes" id="UP000377595">
    <property type="component" value="Unassembled WGS sequence"/>
</dbReference>
<protein>
    <recommendedName>
        <fullName evidence="4">PASTA domain-containing protein</fullName>
    </recommendedName>
</protein>
<gene>
    <name evidence="2" type="ORF">Aple_067840</name>
</gene>
<dbReference type="AlphaFoldDB" id="A0A5M3XRD2"/>
<evidence type="ECO:0000256" key="1">
    <source>
        <dbReference type="SAM" id="SignalP"/>
    </source>
</evidence>
<organism evidence="2 3">
    <name type="scientific">Acrocarpospora pleiomorpha</name>
    <dbReference type="NCBI Taxonomy" id="90975"/>
    <lineage>
        <taxon>Bacteria</taxon>
        <taxon>Bacillati</taxon>
        <taxon>Actinomycetota</taxon>
        <taxon>Actinomycetes</taxon>
        <taxon>Streptosporangiales</taxon>
        <taxon>Streptosporangiaceae</taxon>
        <taxon>Acrocarpospora</taxon>
    </lineage>
</organism>
<evidence type="ECO:0000313" key="2">
    <source>
        <dbReference type="EMBL" id="GES23885.1"/>
    </source>
</evidence>
<evidence type="ECO:0000313" key="3">
    <source>
        <dbReference type="Proteomes" id="UP000377595"/>
    </source>
</evidence>
<comment type="caution">
    <text evidence="2">The sequence shown here is derived from an EMBL/GenBank/DDBJ whole genome shotgun (WGS) entry which is preliminary data.</text>
</comment>
<name>A0A5M3XRD2_9ACTN</name>